<keyword evidence="1" id="KW-0812">Transmembrane</keyword>
<gene>
    <name evidence="2" type="ORF">HLH36_13290</name>
</gene>
<accession>A0A7W4NX35</accession>
<organism evidence="2 3">
    <name type="scientific">Gluconacetobacter aggeris</name>
    <dbReference type="NCBI Taxonomy" id="1286186"/>
    <lineage>
        <taxon>Bacteria</taxon>
        <taxon>Pseudomonadati</taxon>
        <taxon>Pseudomonadota</taxon>
        <taxon>Alphaproteobacteria</taxon>
        <taxon>Acetobacterales</taxon>
        <taxon>Acetobacteraceae</taxon>
        <taxon>Gluconacetobacter</taxon>
    </lineage>
</organism>
<keyword evidence="1" id="KW-0472">Membrane</keyword>
<protein>
    <submittedName>
        <fullName evidence="2">Uncharacterized protein</fullName>
    </submittedName>
</protein>
<dbReference type="AlphaFoldDB" id="A0A7W4NX35"/>
<dbReference type="EMBL" id="JABEQD010000009">
    <property type="protein sequence ID" value="MBB2169317.1"/>
    <property type="molecule type" value="Genomic_DNA"/>
</dbReference>
<comment type="caution">
    <text evidence="2">The sequence shown here is derived from an EMBL/GenBank/DDBJ whole genome shotgun (WGS) entry which is preliminary data.</text>
</comment>
<dbReference type="Proteomes" id="UP000559860">
    <property type="component" value="Unassembled WGS sequence"/>
</dbReference>
<dbReference type="RefSeq" id="WP_182986836.1">
    <property type="nucleotide sequence ID" value="NZ_JABEQD010000009.1"/>
</dbReference>
<dbReference type="Pfam" id="PF19503">
    <property type="entry name" value="DUF6037"/>
    <property type="match status" value="1"/>
</dbReference>
<proteinExistence type="predicted"/>
<evidence type="ECO:0000256" key="1">
    <source>
        <dbReference type="SAM" id="Phobius"/>
    </source>
</evidence>
<keyword evidence="1" id="KW-1133">Transmembrane helix</keyword>
<keyword evidence="3" id="KW-1185">Reference proteome</keyword>
<name>A0A7W4NX35_9PROT</name>
<feature type="transmembrane region" description="Helical" evidence="1">
    <location>
        <begin position="44"/>
        <end position="65"/>
    </location>
</feature>
<sequence length="201" mass="22890">MIRLTVLNPLLTSMRNQGITRCVFRYRRGEVQFSVVFTTETNNALYPLALLFGFSGPPTFAFIFFGDNNLNFSTFLESGEYKKLCSILNLKYDPNNKFSPAEFLRNFAGSGQIPQQVSPTMIPTPDQVPAPARYVSDADRPYFSRWMYLPEGNQVSDANYNRTLFSFGLQCATFCRNQRISSCWTAVQPNEPNYDPPPNMP</sequence>
<evidence type="ECO:0000313" key="3">
    <source>
        <dbReference type="Proteomes" id="UP000559860"/>
    </source>
</evidence>
<reference evidence="2 3" key="1">
    <citation type="submission" date="2020-04" db="EMBL/GenBank/DDBJ databases">
        <title>Description of novel Gluconacetobacter.</title>
        <authorList>
            <person name="Sombolestani A."/>
        </authorList>
    </citation>
    <scope>NUCLEOTIDE SEQUENCE [LARGE SCALE GENOMIC DNA]</scope>
    <source>
        <strain evidence="2 3">LMG 27801</strain>
    </source>
</reference>
<evidence type="ECO:0000313" key="2">
    <source>
        <dbReference type="EMBL" id="MBB2169317.1"/>
    </source>
</evidence>
<dbReference type="InterPro" id="IPR046100">
    <property type="entry name" value="DUF6037"/>
</dbReference>